<dbReference type="InterPro" id="IPR014729">
    <property type="entry name" value="Rossmann-like_a/b/a_fold"/>
</dbReference>
<feature type="binding site" evidence="9">
    <location>
        <position position="101"/>
    </location>
    <ligand>
        <name>L-glutamine</name>
        <dbReference type="ChEBI" id="CHEBI:58359"/>
    </ligand>
</feature>
<comment type="catalytic activity">
    <reaction evidence="7">
        <text>L-aspartate + L-glutamine + ATP + H2O = L-asparagine + L-glutamate + AMP + diphosphate + H(+)</text>
        <dbReference type="Rhea" id="RHEA:12228"/>
        <dbReference type="ChEBI" id="CHEBI:15377"/>
        <dbReference type="ChEBI" id="CHEBI:15378"/>
        <dbReference type="ChEBI" id="CHEBI:29985"/>
        <dbReference type="ChEBI" id="CHEBI:29991"/>
        <dbReference type="ChEBI" id="CHEBI:30616"/>
        <dbReference type="ChEBI" id="CHEBI:33019"/>
        <dbReference type="ChEBI" id="CHEBI:58048"/>
        <dbReference type="ChEBI" id="CHEBI:58359"/>
        <dbReference type="ChEBI" id="CHEBI:456215"/>
        <dbReference type="EC" id="6.3.5.4"/>
    </reaction>
</comment>
<evidence type="ECO:0000256" key="3">
    <source>
        <dbReference type="ARBA" id="ARBA00012737"/>
    </source>
</evidence>
<evidence type="ECO:0000256" key="1">
    <source>
        <dbReference type="ARBA" id="ARBA00005187"/>
    </source>
</evidence>
<dbReference type="InterPro" id="IPR001962">
    <property type="entry name" value="Asn_synthase"/>
</dbReference>
<name>A0A239BGT4_9BACT</name>
<evidence type="ECO:0000256" key="2">
    <source>
        <dbReference type="ARBA" id="ARBA00005752"/>
    </source>
</evidence>
<dbReference type="NCBIfam" id="TIGR01536">
    <property type="entry name" value="asn_synth_AEB"/>
    <property type="match status" value="1"/>
</dbReference>
<feature type="domain" description="Glutamine amidotransferase type-2" evidence="11">
    <location>
        <begin position="2"/>
        <end position="223"/>
    </location>
</feature>
<feature type="binding site" evidence="9">
    <location>
        <position position="275"/>
    </location>
    <ligand>
        <name>ATP</name>
        <dbReference type="ChEBI" id="CHEBI:30616"/>
    </ligand>
</feature>
<dbReference type="SUPFAM" id="SSF56235">
    <property type="entry name" value="N-terminal nucleophile aminohydrolases (Ntn hydrolases)"/>
    <property type="match status" value="1"/>
</dbReference>
<sequence length="631" mass="68946">MCGICGHARPGGLPPDAAARLEGVLQRIAHRGPNATGRWAAPEVALGHTRLSILDLDTRAGQPMHDPKTGNVIVFNGEIYNFRALRAELEAQGERFRTTGDTEVLLALYRVYGQDCLERLRGMFAFAIWDAARRELFLARDPLGKKPLVYFQSPATADGGGLVFASEIRALRAHPDCPSLSSGALDPEALDLYLSTGFVPAPRSILKGLRKLPPGCCATYSCREGAPGLAIRRYWELDFRAKRQVGEAEALDLAWTELREAVRLRLESDVPLGLLLSGGVDSSLVAAVLAELCPGKVEAFCIGFDEKKYDELPHAQAVARHLGIALHHEVMPPASMALLPEAVERYGEPYADDSALPALALSRMARQHITVALGGDGGDELCCGYPTYRHARMASALCALAPLPGDAALRALAASDGAMARLLREAAAANLWPEAKPLLRDEGRLRPLKRRLYTPATAQAVAAAHADWFLPVLKRSFQRAGNPVERIQYIDNSASLPDDLLVKMDIASMAHALEVRSPLLDVRLVELFASFPVSLKVRGQETKYLLKKMAETRVPPDVLYRRKQGFDLPVREWMAGPMQGFVREALGQAHPALAEHLNLDAALAVAREHASGINRKNMLWRLVVLALWSRT</sequence>
<feature type="binding site" evidence="9">
    <location>
        <position position="302"/>
    </location>
    <ligand>
        <name>ATP</name>
        <dbReference type="ChEBI" id="CHEBI:30616"/>
    </ligand>
</feature>
<evidence type="ECO:0000259" key="11">
    <source>
        <dbReference type="PROSITE" id="PS51278"/>
    </source>
</evidence>
<dbReference type="AlphaFoldDB" id="A0A239BGT4"/>
<feature type="site" description="Important for beta-aspartyl-AMP intermediate formation" evidence="10">
    <location>
        <position position="376"/>
    </location>
</feature>
<evidence type="ECO:0000256" key="9">
    <source>
        <dbReference type="PIRSR" id="PIRSR001589-2"/>
    </source>
</evidence>
<dbReference type="GO" id="GO:0006529">
    <property type="term" value="P:asparagine biosynthetic process"/>
    <property type="evidence" value="ECO:0007669"/>
    <property type="project" value="UniProtKB-KW"/>
</dbReference>
<keyword evidence="6 8" id="KW-0315">Glutamine amidotransferase</keyword>
<organism evidence="12 13">
    <name type="scientific">Humidesulfovibrio mexicanus</name>
    <dbReference type="NCBI Taxonomy" id="147047"/>
    <lineage>
        <taxon>Bacteria</taxon>
        <taxon>Pseudomonadati</taxon>
        <taxon>Thermodesulfobacteriota</taxon>
        <taxon>Desulfovibrionia</taxon>
        <taxon>Desulfovibrionales</taxon>
        <taxon>Desulfovibrionaceae</taxon>
        <taxon>Humidesulfovibrio</taxon>
    </lineage>
</organism>
<dbReference type="SUPFAM" id="SSF52402">
    <property type="entry name" value="Adenine nucleotide alpha hydrolases-like"/>
    <property type="match status" value="1"/>
</dbReference>
<dbReference type="RefSeq" id="WP_089274775.1">
    <property type="nucleotide sequence ID" value="NZ_FZOC01000005.1"/>
</dbReference>
<dbReference type="CDD" id="cd01991">
    <property type="entry name" value="Asn_synthase_B_C"/>
    <property type="match status" value="1"/>
</dbReference>
<keyword evidence="4 9" id="KW-0547">Nucleotide-binding</keyword>
<evidence type="ECO:0000256" key="5">
    <source>
        <dbReference type="ARBA" id="ARBA00022840"/>
    </source>
</evidence>
<dbReference type="PANTHER" id="PTHR43284">
    <property type="entry name" value="ASPARAGINE SYNTHETASE (GLUTAMINE-HYDROLYZING)"/>
    <property type="match status" value="1"/>
</dbReference>
<accession>A0A239BGT4</accession>
<dbReference type="Proteomes" id="UP000198324">
    <property type="component" value="Unassembled WGS sequence"/>
</dbReference>
<dbReference type="Gene3D" id="3.60.20.10">
    <property type="entry name" value="Glutamine Phosphoribosylpyrophosphate, subunit 1, domain 1"/>
    <property type="match status" value="1"/>
</dbReference>
<evidence type="ECO:0000256" key="8">
    <source>
        <dbReference type="PIRSR" id="PIRSR001589-1"/>
    </source>
</evidence>
<dbReference type="PIRSF" id="PIRSF001589">
    <property type="entry name" value="Asn_synthetase_glu-h"/>
    <property type="match status" value="1"/>
</dbReference>
<protein>
    <recommendedName>
        <fullName evidence="3">asparagine synthase (glutamine-hydrolyzing)</fullName>
        <ecNumber evidence="3">6.3.5.4</ecNumber>
    </recommendedName>
</protein>
<dbReference type="PROSITE" id="PS51278">
    <property type="entry name" value="GATASE_TYPE_2"/>
    <property type="match status" value="1"/>
</dbReference>
<keyword evidence="13" id="KW-1185">Reference proteome</keyword>
<proteinExistence type="inferred from homology"/>
<dbReference type="InterPro" id="IPR006426">
    <property type="entry name" value="Asn_synth_AEB"/>
</dbReference>
<dbReference type="GO" id="GO:0005524">
    <property type="term" value="F:ATP binding"/>
    <property type="evidence" value="ECO:0007669"/>
    <property type="project" value="UniProtKB-KW"/>
</dbReference>
<dbReference type="InterPro" id="IPR029055">
    <property type="entry name" value="Ntn_hydrolases_N"/>
</dbReference>
<dbReference type="Gene3D" id="3.40.50.620">
    <property type="entry name" value="HUPs"/>
    <property type="match status" value="1"/>
</dbReference>
<keyword evidence="8" id="KW-0028">Amino-acid biosynthesis</keyword>
<evidence type="ECO:0000313" key="12">
    <source>
        <dbReference type="EMBL" id="SNS07150.1"/>
    </source>
</evidence>
<feature type="active site" description="For GATase activity" evidence="8">
    <location>
        <position position="2"/>
    </location>
</feature>
<dbReference type="OrthoDB" id="9763290at2"/>
<evidence type="ECO:0000256" key="4">
    <source>
        <dbReference type="ARBA" id="ARBA00022741"/>
    </source>
</evidence>
<keyword evidence="8" id="KW-0061">Asparagine biosynthesis</keyword>
<gene>
    <name evidence="12" type="ORF">SAMN04488503_2569</name>
</gene>
<evidence type="ECO:0000256" key="6">
    <source>
        <dbReference type="ARBA" id="ARBA00022962"/>
    </source>
</evidence>
<dbReference type="EC" id="6.3.5.4" evidence="3"/>
<dbReference type="InterPro" id="IPR033738">
    <property type="entry name" value="AsnB_N"/>
</dbReference>
<keyword evidence="5 9" id="KW-0067">ATP-binding</keyword>
<dbReference type="EMBL" id="FZOC01000005">
    <property type="protein sequence ID" value="SNS07150.1"/>
    <property type="molecule type" value="Genomic_DNA"/>
</dbReference>
<reference evidence="12 13" key="1">
    <citation type="submission" date="2017-06" db="EMBL/GenBank/DDBJ databases">
        <authorList>
            <person name="Kim H.J."/>
            <person name="Triplett B.A."/>
        </authorList>
    </citation>
    <scope>NUCLEOTIDE SEQUENCE [LARGE SCALE GENOMIC DNA]</scope>
    <source>
        <strain evidence="12 13">DSM 13116</strain>
    </source>
</reference>
<evidence type="ECO:0000313" key="13">
    <source>
        <dbReference type="Proteomes" id="UP000198324"/>
    </source>
</evidence>
<dbReference type="CDD" id="cd00712">
    <property type="entry name" value="AsnB"/>
    <property type="match status" value="1"/>
</dbReference>
<dbReference type="Pfam" id="PF13522">
    <property type="entry name" value="GATase_6"/>
    <property type="match status" value="1"/>
</dbReference>
<evidence type="ECO:0000256" key="7">
    <source>
        <dbReference type="ARBA" id="ARBA00048741"/>
    </source>
</evidence>
<dbReference type="Pfam" id="PF00733">
    <property type="entry name" value="Asn_synthase"/>
    <property type="match status" value="1"/>
</dbReference>
<dbReference type="InterPro" id="IPR051786">
    <property type="entry name" value="ASN_synthetase/amidase"/>
</dbReference>
<evidence type="ECO:0000256" key="10">
    <source>
        <dbReference type="PIRSR" id="PIRSR001589-3"/>
    </source>
</evidence>
<comment type="similarity">
    <text evidence="2">Belongs to the asparagine synthetase family.</text>
</comment>
<comment type="pathway">
    <text evidence="1">Amino-acid biosynthesis; L-asparagine biosynthesis; L-asparagine from L-aspartate (L-Gln route): step 1/1.</text>
</comment>
<dbReference type="InterPro" id="IPR017932">
    <property type="entry name" value="GATase_2_dom"/>
</dbReference>
<dbReference type="GO" id="GO:0005829">
    <property type="term" value="C:cytosol"/>
    <property type="evidence" value="ECO:0007669"/>
    <property type="project" value="TreeGrafter"/>
</dbReference>
<dbReference type="GO" id="GO:0004066">
    <property type="term" value="F:asparagine synthase (glutamine-hydrolyzing) activity"/>
    <property type="evidence" value="ECO:0007669"/>
    <property type="project" value="UniProtKB-EC"/>
</dbReference>
<dbReference type="PANTHER" id="PTHR43284:SF1">
    <property type="entry name" value="ASPARAGINE SYNTHETASE"/>
    <property type="match status" value="1"/>
</dbReference>